<gene>
    <name evidence="1" type="ORF">K1X11_010660</name>
</gene>
<accession>A0ABZ1CEM6</accession>
<sequence>MKTTSYLIAAAISAPVAIVLGAPVALVAGVAITSGLAAIAIGDYHRDLVTYDRPAAARTTERHPLAA</sequence>
<keyword evidence="2" id="KW-1185">Reference proteome</keyword>
<reference evidence="1 2" key="1">
    <citation type="submission" date="2021-08" db="EMBL/GenBank/DDBJ databases">
        <authorList>
            <person name="Zhang D."/>
            <person name="Zhang A."/>
            <person name="Wang L."/>
        </authorList>
    </citation>
    <scope>NUCLEOTIDE SEQUENCE [LARGE SCALE GENOMIC DNA]</scope>
    <source>
        <strain evidence="1 2">WL0086</strain>
    </source>
</reference>
<dbReference type="EMBL" id="CP139781">
    <property type="protein sequence ID" value="WRQ89867.1"/>
    <property type="molecule type" value="Genomic_DNA"/>
</dbReference>
<dbReference type="Proteomes" id="UP000738431">
    <property type="component" value="Chromosome"/>
</dbReference>
<organism evidence="1 2">
    <name type="scientific">Actomonas aquatica</name>
    <dbReference type="NCBI Taxonomy" id="2866162"/>
    <lineage>
        <taxon>Bacteria</taxon>
        <taxon>Pseudomonadati</taxon>
        <taxon>Verrucomicrobiota</taxon>
        <taxon>Opitutia</taxon>
        <taxon>Opitutales</taxon>
        <taxon>Opitutaceae</taxon>
        <taxon>Actomonas</taxon>
    </lineage>
</organism>
<dbReference type="RefSeq" id="WP_221032324.1">
    <property type="nucleotide sequence ID" value="NZ_CP139781.1"/>
</dbReference>
<reference evidence="1 2" key="2">
    <citation type="submission" date="2023-12" db="EMBL/GenBank/DDBJ databases">
        <title>Description of an unclassified Opitutus bacterium of Verrucomicrobiota.</title>
        <authorList>
            <person name="Zhang D.-F."/>
        </authorList>
    </citation>
    <scope>NUCLEOTIDE SEQUENCE [LARGE SCALE GENOMIC DNA]</scope>
    <source>
        <strain evidence="1 2">WL0086</strain>
    </source>
</reference>
<protein>
    <submittedName>
        <fullName evidence="1">Uncharacterized protein</fullName>
    </submittedName>
</protein>
<name>A0ABZ1CEM6_9BACT</name>
<evidence type="ECO:0000313" key="2">
    <source>
        <dbReference type="Proteomes" id="UP000738431"/>
    </source>
</evidence>
<proteinExistence type="predicted"/>
<evidence type="ECO:0000313" key="1">
    <source>
        <dbReference type="EMBL" id="WRQ89867.1"/>
    </source>
</evidence>